<evidence type="ECO:0000313" key="8">
    <source>
        <dbReference type="EMBL" id="TWT99992.1"/>
    </source>
</evidence>
<accession>A0A5C6AIW4</accession>
<keyword evidence="6" id="KW-0676">Redox-active center</keyword>
<keyword evidence="9" id="KW-1185">Reference proteome</keyword>
<dbReference type="SUPFAM" id="SSF55424">
    <property type="entry name" value="FAD/NAD-linked reductases, dimerisation (C-terminal) domain"/>
    <property type="match status" value="1"/>
</dbReference>
<dbReference type="EMBL" id="SJPR01000001">
    <property type="protein sequence ID" value="TWT99992.1"/>
    <property type="molecule type" value="Genomic_DNA"/>
</dbReference>
<dbReference type="InterPro" id="IPR001763">
    <property type="entry name" value="Rhodanese-like_dom"/>
</dbReference>
<dbReference type="Gene3D" id="3.40.250.10">
    <property type="entry name" value="Rhodanese-like domain"/>
    <property type="match status" value="1"/>
</dbReference>
<dbReference type="Pfam" id="PF00581">
    <property type="entry name" value="Rhodanese"/>
    <property type="match status" value="1"/>
</dbReference>
<dbReference type="InterPro" id="IPR023753">
    <property type="entry name" value="FAD/NAD-binding_dom"/>
</dbReference>
<reference evidence="8 9" key="1">
    <citation type="submission" date="2019-02" db="EMBL/GenBank/DDBJ databases">
        <title>Deep-cultivation of Planctomycetes and their phenomic and genomic characterization uncovers novel biology.</title>
        <authorList>
            <person name="Wiegand S."/>
            <person name="Jogler M."/>
            <person name="Boedeker C."/>
            <person name="Pinto D."/>
            <person name="Vollmers J."/>
            <person name="Rivas-Marin E."/>
            <person name="Kohn T."/>
            <person name="Peeters S.H."/>
            <person name="Heuer A."/>
            <person name="Rast P."/>
            <person name="Oberbeckmann S."/>
            <person name="Bunk B."/>
            <person name="Jeske O."/>
            <person name="Meyerdierks A."/>
            <person name="Storesund J.E."/>
            <person name="Kallscheuer N."/>
            <person name="Luecker S."/>
            <person name="Lage O.M."/>
            <person name="Pohl T."/>
            <person name="Merkel B.J."/>
            <person name="Hornburger P."/>
            <person name="Mueller R.-W."/>
            <person name="Bruemmer F."/>
            <person name="Labrenz M."/>
            <person name="Spormann A.M."/>
            <person name="Op Den Camp H."/>
            <person name="Overmann J."/>
            <person name="Amann R."/>
            <person name="Jetten M.S.M."/>
            <person name="Mascher T."/>
            <person name="Medema M.H."/>
            <person name="Devos D.P."/>
            <person name="Kaster A.-K."/>
            <person name="Ovreas L."/>
            <person name="Rohde M."/>
            <person name="Galperin M.Y."/>
            <person name="Jogler C."/>
        </authorList>
    </citation>
    <scope>NUCLEOTIDE SEQUENCE [LARGE SCALE GENOMIC DNA]</scope>
    <source>
        <strain evidence="8 9">Pla108</strain>
    </source>
</reference>
<dbReference type="PANTHER" id="PTHR43429:SF1">
    <property type="entry name" value="NAD(P)H SULFUR OXIDOREDUCTASE (COA-DEPENDENT)"/>
    <property type="match status" value="1"/>
</dbReference>
<name>A0A5C6AIW4_9BACT</name>
<comment type="caution">
    <text evidence="8">The sequence shown here is derived from an EMBL/GenBank/DDBJ whole genome shotgun (WGS) entry which is preliminary data.</text>
</comment>
<dbReference type="InterPro" id="IPR036188">
    <property type="entry name" value="FAD/NAD-bd_sf"/>
</dbReference>
<dbReference type="InterPro" id="IPR004099">
    <property type="entry name" value="Pyr_nucl-diS_OxRdtase_dimer"/>
</dbReference>
<sequence length="565" mass="60013">MQMKVVIVGGVAGGASAAARLRRLDESAEIVMIERGAEPSFANCGMPYYIGGEIASRDKLLVAPVELLRQRHRLDVRTRHEALSIDRGAKSVRIRDLQDGREYDESYDKLILAPGAAPLRPPIPGIDLPGVYTLRNLADADRLHAATLAAKRALVVGGGFIGIEMAENLVRRGIETTLVERNGQVLTPWDAEMVAPIAERLAEAGVDLRLNDEVIAFQVDGEGIRIETKRGDSIAVDFAVMAIGVRPDNHLATDAGLEVGARGGIVVDEQMETSDPHIYAVGDAVQVRNYVTGQPTLIPLAGPANRQGRIAADACVGRQLEFTGVQGTAVVGLFDRTAAMTGLSEKACRAAGVAYDKIYLHPANHAGYYPGAEGMSIKLLFCPDEGRVLGAQAVGGAGVDKRIDVLAMAIQAGFTVFDLEEAELCYAPQYGSAKDPVNMAGFIAAGVLRDDHPVMYSEVIVDGILPANVTIVDVRTPAEYAAGAVPGAINLPVDDLRERLDEISIDQPVVAYCKVGLRGYLATRILLQAGYNAANLTGGYTTYQHVAAARRLSESATAPCPAGSL</sequence>
<dbReference type="Gene3D" id="3.50.50.60">
    <property type="entry name" value="FAD/NAD(P)-binding domain"/>
    <property type="match status" value="2"/>
</dbReference>
<comment type="similarity">
    <text evidence="2">Belongs to the class-III pyridine nucleotide-disulfide oxidoreductase family.</text>
</comment>
<feature type="domain" description="Rhodanese" evidence="7">
    <location>
        <begin position="465"/>
        <end position="545"/>
    </location>
</feature>
<dbReference type="SUPFAM" id="SSF52821">
    <property type="entry name" value="Rhodanese/Cell cycle control phosphatase"/>
    <property type="match status" value="1"/>
</dbReference>
<keyword evidence="5 8" id="KW-0560">Oxidoreductase</keyword>
<evidence type="ECO:0000259" key="7">
    <source>
        <dbReference type="PROSITE" id="PS50206"/>
    </source>
</evidence>
<proteinExistence type="inferred from homology"/>
<dbReference type="InterPro" id="IPR050260">
    <property type="entry name" value="FAD-bd_OxRdtase"/>
</dbReference>
<comment type="cofactor">
    <cofactor evidence="1">
        <name>FAD</name>
        <dbReference type="ChEBI" id="CHEBI:57692"/>
    </cofactor>
</comment>
<evidence type="ECO:0000256" key="4">
    <source>
        <dbReference type="ARBA" id="ARBA00022827"/>
    </source>
</evidence>
<keyword evidence="3" id="KW-0285">Flavoprotein</keyword>
<dbReference type="PROSITE" id="PS50206">
    <property type="entry name" value="RHODANESE_3"/>
    <property type="match status" value="1"/>
</dbReference>
<dbReference type="SUPFAM" id="SSF51905">
    <property type="entry name" value="FAD/NAD(P)-binding domain"/>
    <property type="match status" value="1"/>
</dbReference>
<dbReference type="Pfam" id="PF07992">
    <property type="entry name" value="Pyr_redox_2"/>
    <property type="match status" value="1"/>
</dbReference>
<protein>
    <submittedName>
        <fullName evidence="8">Coenzyme A disulfide reductase</fullName>
        <ecNumber evidence="8">1.8.1.14</ecNumber>
    </submittedName>
</protein>
<evidence type="ECO:0000256" key="1">
    <source>
        <dbReference type="ARBA" id="ARBA00001974"/>
    </source>
</evidence>
<dbReference type="AlphaFoldDB" id="A0A5C6AIW4"/>
<dbReference type="PRINTS" id="PR00368">
    <property type="entry name" value="FADPNR"/>
</dbReference>
<dbReference type="Proteomes" id="UP000317421">
    <property type="component" value="Unassembled WGS sequence"/>
</dbReference>
<gene>
    <name evidence="8" type="primary">cdr</name>
    <name evidence="8" type="ORF">Pla108_09360</name>
</gene>
<evidence type="ECO:0000256" key="2">
    <source>
        <dbReference type="ARBA" id="ARBA00009130"/>
    </source>
</evidence>
<evidence type="ECO:0000313" key="9">
    <source>
        <dbReference type="Proteomes" id="UP000317421"/>
    </source>
</evidence>
<dbReference type="InterPro" id="IPR036873">
    <property type="entry name" value="Rhodanese-like_dom_sf"/>
</dbReference>
<dbReference type="PRINTS" id="PR00411">
    <property type="entry name" value="PNDRDTASEI"/>
</dbReference>
<evidence type="ECO:0000256" key="5">
    <source>
        <dbReference type="ARBA" id="ARBA00023002"/>
    </source>
</evidence>
<evidence type="ECO:0000256" key="6">
    <source>
        <dbReference type="ARBA" id="ARBA00023284"/>
    </source>
</evidence>
<dbReference type="PANTHER" id="PTHR43429">
    <property type="entry name" value="PYRIDINE NUCLEOTIDE-DISULFIDE OXIDOREDUCTASE DOMAIN-CONTAINING"/>
    <property type="match status" value="1"/>
</dbReference>
<evidence type="ECO:0000256" key="3">
    <source>
        <dbReference type="ARBA" id="ARBA00022630"/>
    </source>
</evidence>
<dbReference type="GO" id="GO:0050451">
    <property type="term" value="F:CoA-disulfide reductase (NADPH) activity"/>
    <property type="evidence" value="ECO:0007669"/>
    <property type="project" value="UniProtKB-EC"/>
</dbReference>
<dbReference type="Pfam" id="PF02852">
    <property type="entry name" value="Pyr_redox_dim"/>
    <property type="match status" value="1"/>
</dbReference>
<keyword evidence="4" id="KW-0274">FAD</keyword>
<dbReference type="InterPro" id="IPR016156">
    <property type="entry name" value="FAD/NAD-linked_Rdtase_dimer_sf"/>
</dbReference>
<organism evidence="8 9">
    <name type="scientific">Botrimarina colliarenosi</name>
    <dbReference type="NCBI Taxonomy" id="2528001"/>
    <lineage>
        <taxon>Bacteria</taxon>
        <taxon>Pseudomonadati</taxon>
        <taxon>Planctomycetota</taxon>
        <taxon>Planctomycetia</taxon>
        <taxon>Pirellulales</taxon>
        <taxon>Lacipirellulaceae</taxon>
        <taxon>Botrimarina</taxon>
    </lineage>
</organism>
<dbReference type="SMART" id="SM00450">
    <property type="entry name" value="RHOD"/>
    <property type="match status" value="1"/>
</dbReference>
<dbReference type="EC" id="1.8.1.14" evidence="8"/>